<dbReference type="Pfam" id="PF11256">
    <property type="entry name" value="SAV0927-like"/>
    <property type="match status" value="1"/>
</dbReference>
<dbReference type="Proteomes" id="UP000198661">
    <property type="component" value="Unassembled WGS sequence"/>
</dbReference>
<dbReference type="STRING" id="201973.SAMN04488025_11434"/>
<sequence>MSEPMYLYDEVEDTQTRYVSFVDDNTRFDLALITTERFFGKTLVLDLQSNRYAIIGQDDLEEPGYLEQVYGIGPEEAKRLKKFLLSVV</sequence>
<dbReference type="AlphaFoldDB" id="A0A1I2NR47"/>
<accession>A0A1I2NR47</accession>
<name>A0A1I2NR47_9BACL</name>
<proteinExistence type="predicted"/>
<evidence type="ECO:0000313" key="1">
    <source>
        <dbReference type="EMBL" id="SFG06384.1"/>
    </source>
</evidence>
<reference evidence="1 2" key="1">
    <citation type="submission" date="2016-10" db="EMBL/GenBank/DDBJ databases">
        <authorList>
            <person name="de Groot N.N."/>
        </authorList>
    </citation>
    <scope>NUCLEOTIDE SEQUENCE [LARGE SCALE GENOMIC DNA]</scope>
    <source>
        <strain evidence="1 2">DSM 44945</strain>
    </source>
</reference>
<protein>
    <recommendedName>
        <fullName evidence="3">DUF3055 domain-containing protein</fullName>
    </recommendedName>
</protein>
<dbReference type="InterPro" id="IPR021415">
    <property type="entry name" value="SAV0927-like"/>
</dbReference>
<dbReference type="OrthoDB" id="2381902at2"/>
<organism evidence="1 2">
    <name type="scientific">Planifilum fulgidum</name>
    <dbReference type="NCBI Taxonomy" id="201973"/>
    <lineage>
        <taxon>Bacteria</taxon>
        <taxon>Bacillati</taxon>
        <taxon>Bacillota</taxon>
        <taxon>Bacilli</taxon>
        <taxon>Bacillales</taxon>
        <taxon>Thermoactinomycetaceae</taxon>
        <taxon>Planifilum</taxon>
    </lineage>
</organism>
<dbReference type="EMBL" id="FOOK01000014">
    <property type="protein sequence ID" value="SFG06384.1"/>
    <property type="molecule type" value="Genomic_DNA"/>
</dbReference>
<evidence type="ECO:0008006" key="3">
    <source>
        <dbReference type="Google" id="ProtNLM"/>
    </source>
</evidence>
<evidence type="ECO:0000313" key="2">
    <source>
        <dbReference type="Proteomes" id="UP000198661"/>
    </source>
</evidence>
<keyword evidence="2" id="KW-1185">Reference proteome</keyword>
<gene>
    <name evidence="1" type="ORF">SAMN04488025_11434</name>
</gene>
<dbReference type="RefSeq" id="WP_092038244.1">
    <property type="nucleotide sequence ID" value="NZ_FOOK01000014.1"/>
</dbReference>